<evidence type="ECO:0008006" key="4">
    <source>
        <dbReference type="Google" id="ProtNLM"/>
    </source>
</evidence>
<proteinExistence type="predicted"/>
<reference evidence="2 3" key="1">
    <citation type="journal article" date="2013" name="PLoS Genet.">
        <title>Genomic mechanisms accounting for the adaptation to parasitism in nematode-trapping fungi.</title>
        <authorList>
            <person name="Meerupati T."/>
            <person name="Andersson K.M."/>
            <person name="Friman E."/>
            <person name="Kumar D."/>
            <person name="Tunlid A."/>
            <person name="Ahren D."/>
        </authorList>
    </citation>
    <scope>NUCLEOTIDE SEQUENCE [LARGE SCALE GENOMIC DNA]</scope>
    <source>
        <strain evidence="2 3">CBS 200.50</strain>
    </source>
</reference>
<feature type="region of interest" description="Disordered" evidence="1">
    <location>
        <begin position="225"/>
        <end position="255"/>
    </location>
</feature>
<sequence>MESPTATPLLLTLPLEIRELIYLHLVGVCQVRPEPTLRDILLGTPRHITYNHYWRPASQQSQSYNGYRPRFQNSIFFPLDLPQYSLLPILQTCRQIRAEVQDFIHIQGTAADRPESSPNKAEIKLSYILDVNAWYHELFPEWRSLPVPPEAPYNVIPEFRINYNVSGFLPIVHHKARTRYYNNGELWDEAFDISFLLNFMFWHGPQGFYLERLNGRPDVNLYRGKWSRGNPMTDPDGNGSEEGVSGQGGGDGVESEDDVAARAIFQEWVEEFKGLTLYDGDDRIPGGRCQLYVKKLVFNFTFTYDNEVLRQIQTLEAERDFEKEAGVSADTSTEETAAAKLEAYLASLESWKNEVLRNGYQKFLQQFIARKFLDNMVEKVVMLYDGVEKWDGFPGMETRCEFDVPGRERKVAYVEEDTSNGIGLRTFNWGPVYRFQRNSDYVPIHE</sequence>
<name>S8AJW5_DACHA</name>
<dbReference type="OMA" id="PEFRINY"/>
<dbReference type="Proteomes" id="UP000015100">
    <property type="component" value="Unassembled WGS sequence"/>
</dbReference>
<dbReference type="AlphaFoldDB" id="S8AJW5"/>
<accession>S8AJW5</accession>
<organism evidence="2 3">
    <name type="scientific">Dactylellina haptotyla (strain CBS 200.50)</name>
    <name type="common">Nematode-trapping fungus</name>
    <name type="synonym">Monacrosporium haptotylum</name>
    <dbReference type="NCBI Taxonomy" id="1284197"/>
    <lineage>
        <taxon>Eukaryota</taxon>
        <taxon>Fungi</taxon>
        <taxon>Dikarya</taxon>
        <taxon>Ascomycota</taxon>
        <taxon>Pezizomycotina</taxon>
        <taxon>Orbiliomycetes</taxon>
        <taxon>Orbiliales</taxon>
        <taxon>Orbiliaceae</taxon>
        <taxon>Dactylellina</taxon>
    </lineage>
</organism>
<evidence type="ECO:0000313" key="3">
    <source>
        <dbReference type="Proteomes" id="UP000015100"/>
    </source>
</evidence>
<dbReference type="OrthoDB" id="5279369at2759"/>
<protein>
    <recommendedName>
        <fullName evidence="4">F-box domain-containing protein</fullName>
    </recommendedName>
</protein>
<gene>
    <name evidence="2" type="ORF">H072_4682</name>
</gene>
<dbReference type="HOGENOM" id="CLU_613970_0_0_1"/>
<dbReference type="EMBL" id="AQGS01000242">
    <property type="protein sequence ID" value="EPS41421.1"/>
    <property type="molecule type" value="Genomic_DNA"/>
</dbReference>
<reference evidence="3" key="2">
    <citation type="submission" date="2013-04" db="EMBL/GenBank/DDBJ databases">
        <title>Genomic mechanisms accounting for the adaptation to parasitism in nematode-trapping fungi.</title>
        <authorList>
            <person name="Ahren D.G."/>
        </authorList>
    </citation>
    <scope>NUCLEOTIDE SEQUENCE [LARGE SCALE GENOMIC DNA]</scope>
    <source>
        <strain evidence="3">CBS 200.50</strain>
    </source>
</reference>
<evidence type="ECO:0000313" key="2">
    <source>
        <dbReference type="EMBL" id="EPS41421.1"/>
    </source>
</evidence>
<comment type="caution">
    <text evidence="2">The sequence shown here is derived from an EMBL/GenBank/DDBJ whole genome shotgun (WGS) entry which is preliminary data.</text>
</comment>
<keyword evidence="3" id="KW-1185">Reference proteome</keyword>
<evidence type="ECO:0000256" key="1">
    <source>
        <dbReference type="SAM" id="MobiDB-lite"/>
    </source>
</evidence>